<evidence type="ECO:0000313" key="2">
    <source>
        <dbReference type="EMBL" id="GAA1651992.1"/>
    </source>
</evidence>
<evidence type="ECO:0000313" key="3">
    <source>
        <dbReference type="Proteomes" id="UP001501319"/>
    </source>
</evidence>
<protein>
    <submittedName>
        <fullName evidence="2">VOC family protein</fullName>
    </submittedName>
</protein>
<dbReference type="SUPFAM" id="SSF54593">
    <property type="entry name" value="Glyoxalase/Bleomycin resistance protein/Dihydroxybiphenyl dioxygenase"/>
    <property type="match status" value="1"/>
</dbReference>
<feature type="domain" description="VOC" evidence="1">
    <location>
        <begin position="4"/>
        <end position="112"/>
    </location>
</feature>
<dbReference type="PANTHER" id="PTHR35908:SF1">
    <property type="entry name" value="CONSERVED PROTEIN"/>
    <property type="match status" value="1"/>
</dbReference>
<comment type="caution">
    <text evidence="2">The sequence shown here is derived from an EMBL/GenBank/DDBJ whole genome shotgun (WGS) entry which is preliminary data.</text>
</comment>
<dbReference type="PANTHER" id="PTHR35908">
    <property type="entry name" value="HYPOTHETICAL FUSION PROTEIN"/>
    <property type="match status" value="1"/>
</dbReference>
<dbReference type="Gene3D" id="3.10.180.10">
    <property type="entry name" value="2,3-Dihydroxybiphenyl 1,2-Dioxygenase, domain 1"/>
    <property type="match status" value="1"/>
</dbReference>
<accession>A0ABN2FL32</accession>
<dbReference type="Pfam" id="PF18029">
    <property type="entry name" value="Glyoxalase_6"/>
    <property type="match status" value="1"/>
</dbReference>
<dbReference type="EMBL" id="BAAANE010000008">
    <property type="protein sequence ID" value="GAA1651992.1"/>
    <property type="molecule type" value="Genomic_DNA"/>
</dbReference>
<gene>
    <name evidence="2" type="ORF">GCM10009744_49830</name>
</gene>
<evidence type="ECO:0000259" key="1">
    <source>
        <dbReference type="PROSITE" id="PS51819"/>
    </source>
</evidence>
<dbReference type="InterPro" id="IPR029068">
    <property type="entry name" value="Glyas_Bleomycin-R_OHBP_Dase"/>
</dbReference>
<sequence length="112" mass="12018">MSTTVIGVSLDTTDSAELAGFWAGVLGLTVNAGATSEYAAIESTPRLVFHRVPEGKVVKNRLHLDLLSDEFDLELKRLLGLGATRVNELRQGGAHWITLADPEGNEFDLIAG</sequence>
<dbReference type="Proteomes" id="UP001501319">
    <property type="component" value="Unassembled WGS sequence"/>
</dbReference>
<keyword evidence="3" id="KW-1185">Reference proteome</keyword>
<organism evidence="2 3">
    <name type="scientific">Kribbella alba</name>
    <dbReference type="NCBI Taxonomy" id="190197"/>
    <lineage>
        <taxon>Bacteria</taxon>
        <taxon>Bacillati</taxon>
        <taxon>Actinomycetota</taxon>
        <taxon>Actinomycetes</taxon>
        <taxon>Propionibacteriales</taxon>
        <taxon>Kribbellaceae</taxon>
        <taxon>Kribbella</taxon>
    </lineage>
</organism>
<dbReference type="InterPro" id="IPR037523">
    <property type="entry name" value="VOC_core"/>
</dbReference>
<proteinExistence type="predicted"/>
<dbReference type="PROSITE" id="PS51819">
    <property type="entry name" value="VOC"/>
    <property type="match status" value="1"/>
</dbReference>
<name>A0ABN2FL32_9ACTN</name>
<dbReference type="CDD" id="cd06587">
    <property type="entry name" value="VOC"/>
    <property type="match status" value="1"/>
</dbReference>
<dbReference type="InterPro" id="IPR041581">
    <property type="entry name" value="Glyoxalase_6"/>
</dbReference>
<dbReference type="RefSeq" id="WP_344114469.1">
    <property type="nucleotide sequence ID" value="NZ_BAAANE010000008.1"/>
</dbReference>
<reference evidence="2 3" key="1">
    <citation type="journal article" date="2019" name="Int. J. Syst. Evol. Microbiol.">
        <title>The Global Catalogue of Microorganisms (GCM) 10K type strain sequencing project: providing services to taxonomists for standard genome sequencing and annotation.</title>
        <authorList>
            <consortium name="The Broad Institute Genomics Platform"/>
            <consortium name="The Broad Institute Genome Sequencing Center for Infectious Disease"/>
            <person name="Wu L."/>
            <person name="Ma J."/>
        </authorList>
    </citation>
    <scope>NUCLEOTIDE SEQUENCE [LARGE SCALE GENOMIC DNA]</scope>
    <source>
        <strain evidence="2 3">JCM 14306</strain>
    </source>
</reference>